<dbReference type="Gene3D" id="3.20.20.70">
    <property type="entry name" value="Aldolase class I"/>
    <property type="match status" value="1"/>
</dbReference>
<keyword evidence="6" id="KW-0547">Nucleotide-binding</keyword>
<dbReference type="Pfam" id="PF06463">
    <property type="entry name" value="Mob_synth_C"/>
    <property type="match status" value="1"/>
</dbReference>
<dbReference type="InterPro" id="IPR013785">
    <property type="entry name" value="Aldolase_TIM"/>
</dbReference>
<keyword evidence="3" id="KW-0004">4Fe-4S</keyword>
<dbReference type="SMART" id="SM00729">
    <property type="entry name" value="Elp3"/>
    <property type="match status" value="1"/>
</dbReference>
<dbReference type="EC" id="4.1.99.22" evidence="2"/>
<evidence type="ECO:0000256" key="3">
    <source>
        <dbReference type="ARBA" id="ARBA00022485"/>
    </source>
</evidence>
<keyword evidence="9" id="KW-0342">GTP-binding</keyword>
<dbReference type="GO" id="GO:0046872">
    <property type="term" value="F:metal ion binding"/>
    <property type="evidence" value="ECO:0007669"/>
    <property type="project" value="UniProtKB-KW"/>
</dbReference>
<comment type="cofactor">
    <cofactor evidence="1">
        <name>[4Fe-4S] cluster</name>
        <dbReference type="ChEBI" id="CHEBI:49883"/>
    </cofactor>
</comment>
<accession>A0A8J7YUJ3</accession>
<name>A0A8J7YUJ3_9ARCH</name>
<dbReference type="InterPro" id="IPR007197">
    <property type="entry name" value="rSAM"/>
</dbReference>
<dbReference type="SFLD" id="SFLDG01383">
    <property type="entry name" value="cyclic_pyranopterin_phosphate"/>
    <property type="match status" value="1"/>
</dbReference>
<dbReference type="SFLD" id="SFLDS00029">
    <property type="entry name" value="Radical_SAM"/>
    <property type="match status" value="1"/>
</dbReference>
<dbReference type="PANTHER" id="PTHR22960">
    <property type="entry name" value="MOLYBDOPTERIN COFACTOR SYNTHESIS PROTEIN A"/>
    <property type="match status" value="1"/>
</dbReference>
<keyword evidence="4" id="KW-0949">S-adenosyl-L-methionine</keyword>
<dbReference type="SFLD" id="SFLDG01386">
    <property type="entry name" value="main_SPASM_domain-containing"/>
    <property type="match status" value="1"/>
</dbReference>
<reference evidence="15" key="1">
    <citation type="submission" date="2019-11" db="EMBL/GenBank/DDBJ databases">
        <title>Lipid analysis of CO2-rich subsurface aquifers suggests an autotrophy-based deep biosphere with lysolipids enriched in CPR bacteria.</title>
        <authorList>
            <person name="Probst A.J."/>
            <person name="Elling F.J."/>
            <person name="Castelle C.J."/>
            <person name="Zhu Q."/>
            <person name="Elvert M."/>
            <person name="Birarda G."/>
            <person name="Holman H.-Y."/>
            <person name="Lane K.R."/>
            <person name="Ladd B."/>
            <person name="Ryan M.C."/>
            <person name="Woyke T."/>
            <person name="Hinrichs K.-U."/>
            <person name="Banfield J.F."/>
        </authorList>
    </citation>
    <scope>NUCLEOTIDE SEQUENCE</scope>
    <source>
        <strain evidence="14">CG_2015-01_33_1645</strain>
        <strain evidence="15">CG_2015-04_33_537</strain>
    </source>
</reference>
<dbReference type="Pfam" id="PF04055">
    <property type="entry name" value="Radical_SAM"/>
    <property type="match status" value="1"/>
</dbReference>
<dbReference type="Proteomes" id="UP000768163">
    <property type="component" value="Unassembled WGS sequence"/>
</dbReference>
<dbReference type="InterPro" id="IPR000385">
    <property type="entry name" value="MoaA_NifB_PqqE_Fe-S-bd_CS"/>
</dbReference>
<dbReference type="PANTHER" id="PTHR22960:SF0">
    <property type="entry name" value="MOLYBDENUM COFACTOR BIOSYNTHESIS PROTEIN 1"/>
    <property type="match status" value="1"/>
</dbReference>
<comment type="catalytic activity">
    <reaction evidence="12">
        <text>GTP + AH2 + S-adenosyl-L-methionine = (8S)-3',8-cyclo-7,8-dihydroguanosine 5'-triphosphate + 5'-deoxyadenosine + L-methionine + A + H(+)</text>
        <dbReference type="Rhea" id="RHEA:49576"/>
        <dbReference type="ChEBI" id="CHEBI:13193"/>
        <dbReference type="ChEBI" id="CHEBI:15378"/>
        <dbReference type="ChEBI" id="CHEBI:17319"/>
        <dbReference type="ChEBI" id="CHEBI:17499"/>
        <dbReference type="ChEBI" id="CHEBI:37565"/>
        <dbReference type="ChEBI" id="CHEBI:57844"/>
        <dbReference type="ChEBI" id="CHEBI:59789"/>
        <dbReference type="ChEBI" id="CHEBI:131766"/>
        <dbReference type="EC" id="4.1.99.22"/>
    </reaction>
</comment>
<dbReference type="InterPro" id="IPR040064">
    <property type="entry name" value="MoaA-like"/>
</dbReference>
<dbReference type="GO" id="GO:0051539">
    <property type="term" value="F:4 iron, 4 sulfur cluster binding"/>
    <property type="evidence" value="ECO:0007669"/>
    <property type="project" value="UniProtKB-KW"/>
</dbReference>
<keyword evidence="5" id="KW-0479">Metal-binding</keyword>
<dbReference type="CDD" id="cd01335">
    <property type="entry name" value="Radical_SAM"/>
    <property type="match status" value="1"/>
</dbReference>
<dbReference type="SFLD" id="SFLDG01067">
    <property type="entry name" value="SPASM/twitch_domain_containing"/>
    <property type="match status" value="1"/>
</dbReference>
<dbReference type="GO" id="GO:0061799">
    <property type="term" value="F:cyclic pyranopterin monophosphate synthase activity"/>
    <property type="evidence" value="ECO:0007669"/>
    <property type="project" value="TreeGrafter"/>
</dbReference>
<keyword evidence="8" id="KW-0411">Iron-sulfur</keyword>
<dbReference type="EMBL" id="JAACVF010000124">
    <property type="protein sequence ID" value="NCN65324.1"/>
    <property type="molecule type" value="Genomic_DNA"/>
</dbReference>
<feature type="domain" description="Radical SAM core" evidence="13">
    <location>
        <begin position="5"/>
        <end position="227"/>
    </location>
</feature>
<dbReference type="NCBIfam" id="NF001199">
    <property type="entry name" value="PRK00164.2-1"/>
    <property type="match status" value="1"/>
</dbReference>
<evidence type="ECO:0000256" key="5">
    <source>
        <dbReference type="ARBA" id="ARBA00022723"/>
    </source>
</evidence>
<dbReference type="InterPro" id="IPR006638">
    <property type="entry name" value="Elp3/MiaA/NifB-like_rSAM"/>
</dbReference>
<comment type="caution">
    <text evidence="15">The sequence shown here is derived from an EMBL/GenBank/DDBJ whole genome shotgun (WGS) entry which is preliminary data.</text>
</comment>
<keyword evidence="10" id="KW-0501">Molybdenum cofactor biosynthesis</keyword>
<dbReference type="SUPFAM" id="SSF102114">
    <property type="entry name" value="Radical SAM enzymes"/>
    <property type="match status" value="1"/>
</dbReference>
<dbReference type="InterPro" id="IPR058240">
    <property type="entry name" value="rSAM_sf"/>
</dbReference>
<dbReference type="InterPro" id="IPR050105">
    <property type="entry name" value="MoCo_biosynth_MoaA/MoaC"/>
</dbReference>
<protein>
    <recommendedName>
        <fullName evidence="2">GTP 3',8-cyclase</fullName>
        <ecNumber evidence="2">4.1.99.22</ecNumber>
    </recommendedName>
</protein>
<dbReference type="AlphaFoldDB" id="A0A8J7YUJ3"/>
<dbReference type="UniPathway" id="UPA00344"/>
<evidence type="ECO:0000256" key="9">
    <source>
        <dbReference type="ARBA" id="ARBA00023134"/>
    </source>
</evidence>
<sequence>MVKDAYGRETTNIRISVTQKCNLNCLYCHREGDGNKNRSDKEISVSEIKGIMRAASKLGIKKVKITGGEPLLRKDIIEIVREISLTEGIKDISLTTNGFFLNKFAHLLKSNGLNRINISCDSLSSSILQKNIKNIEEGIKSAAYAGLNPLKINMVVLKGINDSEINNMIKISKKYNAILQLIELIPTNKIFFARFFFSLEGIENELERKANKIFTRDVNFRKQYFVDNAVVEVVRAHLNRNFCMNCRKIRITSNGFIKPCLMRNDNLVKINFASDEEIMKSLLEGINMREIYY</sequence>
<dbReference type="GO" id="GO:0006777">
    <property type="term" value="P:Mo-molybdopterin cofactor biosynthetic process"/>
    <property type="evidence" value="ECO:0007669"/>
    <property type="project" value="UniProtKB-KW"/>
</dbReference>
<evidence type="ECO:0000313" key="15">
    <source>
        <dbReference type="EMBL" id="NCS91014.1"/>
    </source>
</evidence>
<dbReference type="PROSITE" id="PS51918">
    <property type="entry name" value="RADICAL_SAM"/>
    <property type="match status" value="1"/>
</dbReference>
<organism evidence="15 16">
    <name type="scientific">Candidatus Altarchaeum hamiconexum</name>
    <dbReference type="NCBI Taxonomy" id="1803513"/>
    <lineage>
        <taxon>Archaea</taxon>
        <taxon>Candidatus Altarchaeota</taxon>
        <taxon>Candidatus Altiarchaeia</taxon>
        <taxon>Candidatus Altarchaeales</taxon>
        <taxon>Candidatus Altarchaeaceae</taxon>
        <taxon>Candidatus Altarchaeum</taxon>
    </lineage>
</organism>
<evidence type="ECO:0000313" key="14">
    <source>
        <dbReference type="EMBL" id="NCN65324.1"/>
    </source>
</evidence>
<evidence type="ECO:0000256" key="6">
    <source>
        <dbReference type="ARBA" id="ARBA00022741"/>
    </source>
</evidence>
<keyword evidence="7" id="KW-0408">Iron</keyword>
<evidence type="ECO:0000256" key="12">
    <source>
        <dbReference type="ARBA" id="ARBA00048697"/>
    </source>
</evidence>
<dbReference type="Proteomes" id="UP000738826">
    <property type="component" value="Unassembled WGS sequence"/>
</dbReference>
<dbReference type="InterPro" id="IPR010505">
    <property type="entry name" value="MoaA_twitch"/>
</dbReference>
<dbReference type="EMBL" id="JAACQH010000016">
    <property type="protein sequence ID" value="NCS91014.1"/>
    <property type="molecule type" value="Genomic_DNA"/>
</dbReference>
<dbReference type="GO" id="GO:0061798">
    <property type="term" value="F:GTP 3',8'-cyclase activity"/>
    <property type="evidence" value="ECO:0007669"/>
    <property type="project" value="UniProtKB-EC"/>
</dbReference>
<proteinExistence type="predicted"/>
<evidence type="ECO:0000256" key="10">
    <source>
        <dbReference type="ARBA" id="ARBA00023150"/>
    </source>
</evidence>
<evidence type="ECO:0000256" key="7">
    <source>
        <dbReference type="ARBA" id="ARBA00023004"/>
    </source>
</evidence>
<evidence type="ECO:0000256" key="1">
    <source>
        <dbReference type="ARBA" id="ARBA00001966"/>
    </source>
</evidence>
<evidence type="ECO:0000313" key="16">
    <source>
        <dbReference type="Proteomes" id="UP000738826"/>
    </source>
</evidence>
<evidence type="ECO:0000256" key="4">
    <source>
        <dbReference type="ARBA" id="ARBA00022691"/>
    </source>
</evidence>
<evidence type="ECO:0000259" key="13">
    <source>
        <dbReference type="PROSITE" id="PS51918"/>
    </source>
</evidence>
<dbReference type="PROSITE" id="PS01305">
    <property type="entry name" value="MOAA_NIFB_PQQE"/>
    <property type="match status" value="1"/>
</dbReference>
<gene>
    <name evidence="15" type="primary">moaA</name>
    <name evidence="15" type="ORF">GW779_01125</name>
    <name evidence="14" type="ORF">GW910_04610</name>
</gene>
<dbReference type="GO" id="GO:0005525">
    <property type="term" value="F:GTP binding"/>
    <property type="evidence" value="ECO:0007669"/>
    <property type="project" value="UniProtKB-KW"/>
</dbReference>
<evidence type="ECO:0000256" key="2">
    <source>
        <dbReference type="ARBA" id="ARBA00012167"/>
    </source>
</evidence>
<keyword evidence="11" id="KW-0456">Lyase</keyword>
<evidence type="ECO:0000256" key="11">
    <source>
        <dbReference type="ARBA" id="ARBA00023239"/>
    </source>
</evidence>
<evidence type="ECO:0000256" key="8">
    <source>
        <dbReference type="ARBA" id="ARBA00023014"/>
    </source>
</evidence>